<sequence>MTGFWVTAALLLLAVALLCPNYNRHRVRRQTVRQVRARLTTRAPDPVADPTASITVAELRRRCDADNLPRYPSSSSSPTPGSVASDPDLSTLPGSTPDTGCAA</sequence>
<feature type="region of interest" description="Disordered" evidence="1">
    <location>
        <begin position="65"/>
        <end position="103"/>
    </location>
</feature>
<evidence type="ECO:0000256" key="1">
    <source>
        <dbReference type="SAM" id="MobiDB-lite"/>
    </source>
</evidence>
<comment type="caution">
    <text evidence="2">The sequence shown here is derived from an EMBL/GenBank/DDBJ whole genome shotgun (WGS) entry which is preliminary data.</text>
</comment>
<keyword evidence="3" id="KW-1185">Reference proteome</keyword>
<dbReference type="RefSeq" id="WP_259623001.1">
    <property type="nucleotide sequence ID" value="NZ_JANYMP010000004.1"/>
</dbReference>
<organism evidence="2 3">
    <name type="scientific">Umezawaea endophytica</name>
    <dbReference type="NCBI Taxonomy" id="1654476"/>
    <lineage>
        <taxon>Bacteria</taxon>
        <taxon>Bacillati</taxon>
        <taxon>Actinomycetota</taxon>
        <taxon>Actinomycetes</taxon>
        <taxon>Pseudonocardiales</taxon>
        <taxon>Pseudonocardiaceae</taxon>
        <taxon>Umezawaea</taxon>
    </lineage>
</organism>
<dbReference type="Proteomes" id="UP001141259">
    <property type="component" value="Unassembled WGS sequence"/>
</dbReference>
<dbReference type="EMBL" id="JANYMP010000004">
    <property type="protein sequence ID" value="MCS7477503.1"/>
    <property type="molecule type" value="Genomic_DNA"/>
</dbReference>
<reference evidence="2" key="1">
    <citation type="submission" date="2022-08" db="EMBL/GenBank/DDBJ databases">
        <authorList>
            <person name="Tistechok S."/>
            <person name="Samborskyy M."/>
            <person name="Roman I."/>
        </authorList>
    </citation>
    <scope>NUCLEOTIDE SEQUENCE</scope>
    <source>
        <strain evidence="2">DSM 103496</strain>
    </source>
</reference>
<gene>
    <name evidence="2" type="ORF">NZH93_11615</name>
</gene>
<evidence type="ECO:0000313" key="2">
    <source>
        <dbReference type="EMBL" id="MCS7477503.1"/>
    </source>
</evidence>
<name>A0A9X2VLP9_9PSEU</name>
<protein>
    <submittedName>
        <fullName evidence="2">Uncharacterized protein</fullName>
    </submittedName>
</protein>
<feature type="compositionally biased region" description="Low complexity" evidence="1">
    <location>
        <begin position="69"/>
        <end position="85"/>
    </location>
</feature>
<feature type="compositionally biased region" description="Polar residues" evidence="1">
    <location>
        <begin position="92"/>
        <end position="103"/>
    </location>
</feature>
<evidence type="ECO:0000313" key="3">
    <source>
        <dbReference type="Proteomes" id="UP001141259"/>
    </source>
</evidence>
<accession>A0A9X2VLP9</accession>
<dbReference type="AlphaFoldDB" id="A0A9X2VLP9"/>
<proteinExistence type="predicted"/>